<dbReference type="Gene3D" id="3.40.50.150">
    <property type="entry name" value="Vaccinia Virus protein VP39"/>
    <property type="match status" value="1"/>
</dbReference>
<keyword evidence="2 6" id="KW-0698">rRNA processing</keyword>
<organism evidence="8 9">
    <name type="scientific">Geochorda subterranea</name>
    <dbReference type="NCBI Taxonomy" id="3109564"/>
    <lineage>
        <taxon>Bacteria</taxon>
        <taxon>Bacillati</taxon>
        <taxon>Bacillota</taxon>
        <taxon>Limnochordia</taxon>
        <taxon>Limnochordales</taxon>
        <taxon>Geochordaceae</taxon>
        <taxon>Geochorda</taxon>
    </lineage>
</organism>
<evidence type="ECO:0000256" key="1">
    <source>
        <dbReference type="ARBA" id="ARBA00022490"/>
    </source>
</evidence>
<dbReference type="GO" id="GO:0032259">
    <property type="term" value="P:methylation"/>
    <property type="evidence" value="ECO:0007669"/>
    <property type="project" value="UniProtKB-KW"/>
</dbReference>
<comment type="subcellular location">
    <subcellularLocation>
        <location evidence="6">Cytoplasm</location>
    </subcellularLocation>
</comment>
<dbReference type="PANTHER" id="PTHR31760:SF0">
    <property type="entry name" value="S-ADENOSYL-L-METHIONINE-DEPENDENT METHYLTRANSFERASES SUPERFAMILY PROTEIN"/>
    <property type="match status" value="1"/>
</dbReference>
<dbReference type="GO" id="GO:0008168">
    <property type="term" value="F:methyltransferase activity"/>
    <property type="evidence" value="ECO:0007669"/>
    <property type="project" value="UniProtKB-KW"/>
</dbReference>
<dbReference type="HAMAP" id="MF_00074">
    <property type="entry name" value="16SrRNA_methyltr_G"/>
    <property type="match status" value="1"/>
</dbReference>
<name>A0ABZ1BP96_9FIRM</name>
<comment type="caution">
    <text evidence="6">Lacks conserved residue(s) required for the propagation of feature annotation.</text>
</comment>
<evidence type="ECO:0000256" key="7">
    <source>
        <dbReference type="SAM" id="MobiDB-lite"/>
    </source>
</evidence>
<reference evidence="9" key="1">
    <citation type="submission" date="2023-12" db="EMBL/GenBank/DDBJ databases">
        <title>Novel isolates from deep terrestrial aquifers shed light on the physiology and ecology of the class Limnochordia.</title>
        <authorList>
            <person name="Karnachuk O.V."/>
            <person name="Lukina A.P."/>
            <person name="Avakyan M.R."/>
            <person name="Kadnikov V."/>
            <person name="Begmatov S."/>
            <person name="Beletsky A.V."/>
            <person name="Mardanov A.V."/>
            <person name="Ravin N.V."/>
        </authorList>
    </citation>
    <scope>NUCLEOTIDE SEQUENCE [LARGE SCALE GENOMIC DNA]</scope>
    <source>
        <strain evidence="9">LN</strain>
    </source>
</reference>
<dbReference type="InterPro" id="IPR003682">
    <property type="entry name" value="rRNA_ssu_MeTfrase_G"/>
</dbReference>
<feature type="binding site" evidence="6">
    <location>
        <position position="90"/>
    </location>
    <ligand>
        <name>S-adenosyl-L-methionine</name>
        <dbReference type="ChEBI" id="CHEBI:59789"/>
    </ligand>
</feature>
<keyword evidence="9" id="KW-1185">Reference proteome</keyword>
<feature type="binding site" evidence="6">
    <location>
        <begin position="136"/>
        <end position="137"/>
    </location>
    <ligand>
        <name>S-adenosyl-L-methionine</name>
        <dbReference type="ChEBI" id="CHEBI:59789"/>
    </ligand>
</feature>
<comment type="similarity">
    <text evidence="6">Belongs to the methyltransferase superfamily. RNA methyltransferase RsmG family.</text>
</comment>
<dbReference type="EC" id="2.1.1.-" evidence="6"/>
<keyword evidence="1 6" id="KW-0963">Cytoplasm</keyword>
<feature type="binding site" evidence="6">
    <location>
        <position position="85"/>
    </location>
    <ligand>
        <name>S-adenosyl-L-methionine</name>
        <dbReference type="ChEBI" id="CHEBI:59789"/>
    </ligand>
</feature>
<evidence type="ECO:0000256" key="6">
    <source>
        <dbReference type="HAMAP-Rule" id="MF_00074"/>
    </source>
</evidence>
<evidence type="ECO:0000256" key="3">
    <source>
        <dbReference type="ARBA" id="ARBA00022603"/>
    </source>
</evidence>
<dbReference type="PANTHER" id="PTHR31760">
    <property type="entry name" value="S-ADENOSYL-L-METHIONINE-DEPENDENT METHYLTRANSFERASES SUPERFAMILY PROTEIN"/>
    <property type="match status" value="1"/>
</dbReference>
<dbReference type="NCBIfam" id="TIGR00138">
    <property type="entry name" value="rsmG_gidB"/>
    <property type="match status" value="1"/>
</dbReference>
<dbReference type="Proteomes" id="UP001333102">
    <property type="component" value="Chromosome"/>
</dbReference>
<sequence>MEARGVERGEVEALVEGAGALGVEIAIDMARKLGQLTSLLLEANRRTNLTAVRDRREVLVKHHLDSLSLGRWIGPEARGAVVDVGSGAGFPGLVIAVVRPQLRVVLVESVLRKTLFLEEAVGVLGLPNVRVVRERAEQLGRDPSWRERFDFATIRAVGSLALSLELCAPLLRPGGVALVMKGPRFVDEWEAGRRIAPALGLAEPQAHRLELPGPIERVVITSRKEAATPAAFPRRPGQLGRVSGFSERKADRP</sequence>
<feature type="region of interest" description="Disordered" evidence="7">
    <location>
        <begin position="227"/>
        <end position="253"/>
    </location>
</feature>
<dbReference type="InterPro" id="IPR029063">
    <property type="entry name" value="SAM-dependent_MTases_sf"/>
</dbReference>
<keyword evidence="4 6" id="KW-0808">Transferase</keyword>
<evidence type="ECO:0000313" key="9">
    <source>
        <dbReference type="Proteomes" id="UP001333102"/>
    </source>
</evidence>
<evidence type="ECO:0000256" key="4">
    <source>
        <dbReference type="ARBA" id="ARBA00022679"/>
    </source>
</evidence>
<gene>
    <name evidence="6 8" type="primary">rsmG</name>
    <name evidence="8" type="ORF">VLY81_00325</name>
</gene>
<protein>
    <recommendedName>
        <fullName evidence="6">Ribosomal RNA small subunit methyltransferase G</fullName>
        <ecNumber evidence="6">2.1.1.-</ecNumber>
    </recommendedName>
    <alternativeName>
        <fullName evidence="6">16S rRNA 7-methylguanosine methyltransferase</fullName>
        <shortName evidence="6">16S rRNA m7G methyltransferase</shortName>
    </alternativeName>
</protein>
<dbReference type="EMBL" id="CP141614">
    <property type="protein sequence ID" value="WRP14651.1"/>
    <property type="molecule type" value="Genomic_DNA"/>
</dbReference>
<dbReference type="SUPFAM" id="SSF53335">
    <property type="entry name" value="S-adenosyl-L-methionine-dependent methyltransferases"/>
    <property type="match status" value="1"/>
</dbReference>
<accession>A0ABZ1BP96</accession>
<evidence type="ECO:0000313" key="8">
    <source>
        <dbReference type="EMBL" id="WRP14651.1"/>
    </source>
</evidence>
<comment type="function">
    <text evidence="6">Specifically methylates the N7 position of a guanine in 16S rRNA.</text>
</comment>
<proteinExistence type="inferred from homology"/>
<keyword evidence="3 6" id="KW-0489">Methyltransferase</keyword>
<evidence type="ECO:0000256" key="5">
    <source>
        <dbReference type="ARBA" id="ARBA00022691"/>
    </source>
</evidence>
<evidence type="ECO:0000256" key="2">
    <source>
        <dbReference type="ARBA" id="ARBA00022552"/>
    </source>
</evidence>
<dbReference type="RefSeq" id="WP_324669011.1">
    <property type="nucleotide sequence ID" value="NZ_CP141614.1"/>
</dbReference>
<feature type="binding site" evidence="6">
    <location>
        <position position="155"/>
    </location>
    <ligand>
        <name>S-adenosyl-L-methionine</name>
        <dbReference type="ChEBI" id="CHEBI:59789"/>
    </ligand>
</feature>
<dbReference type="Pfam" id="PF02527">
    <property type="entry name" value="GidB"/>
    <property type="match status" value="1"/>
</dbReference>
<keyword evidence="5 6" id="KW-0949">S-adenosyl-L-methionine</keyword>